<evidence type="ECO:0000313" key="3">
    <source>
        <dbReference type="Proteomes" id="UP001154282"/>
    </source>
</evidence>
<dbReference type="InterPro" id="IPR032675">
    <property type="entry name" value="LRR_dom_sf"/>
</dbReference>
<reference evidence="2" key="1">
    <citation type="submission" date="2022-08" db="EMBL/GenBank/DDBJ databases">
        <authorList>
            <person name="Gutierrez-Valencia J."/>
        </authorList>
    </citation>
    <scope>NUCLEOTIDE SEQUENCE</scope>
</reference>
<gene>
    <name evidence="2" type="ORF">LITE_LOCUS46857</name>
</gene>
<dbReference type="AlphaFoldDB" id="A0AAV0RAF7"/>
<dbReference type="Pfam" id="PF25372">
    <property type="entry name" value="DUF7885"/>
    <property type="match status" value="1"/>
</dbReference>
<dbReference type="GO" id="GO:0019005">
    <property type="term" value="C:SCF ubiquitin ligase complex"/>
    <property type="evidence" value="ECO:0007669"/>
    <property type="project" value="TreeGrafter"/>
</dbReference>
<evidence type="ECO:0000313" key="2">
    <source>
        <dbReference type="EMBL" id="CAI0553492.1"/>
    </source>
</evidence>
<dbReference type="GO" id="GO:0031146">
    <property type="term" value="P:SCF-dependent proteasomal ubiquitin-dependent protein catabolic process"/>
    <property type="evidence" value="ECO:0007669"/>
    <property type="project" value="TreeGrafter"/>
</dbReference>
<sequence length="228" mass="24769">MEEEIDRLPTDLLSHIFAFLTSFTDLAQASGVCRKWKEGVKQSVGRRRCLSFAGWKMDDDSTARLVHLAFSLKELDISRSRWGCQVTDEGLCRISAANCVPNLTSISLWGMTGITDHGVVHLISKASSLQHLNIGGTFVTDDSLFAIAESCPHLKSIVLWSCRHVTEVGLVSLVNKCRKLEAMDVWGTRVPVDCFIALLAMSPALHIKAAGLLSNNGGATSASMLPVA</sequence>
<dbReference type="FunFam" id="3.80.10.10:FF:000925">
    <property type="entry name" value="F-box protein At5g67140"/>
    <property type="match status" value="1"/>
</dbReference>
<dbReference type="Pfam" id="PF12937">
    <property type="entry name" value="F-box-like"/>
    <property type="match status" value="1"/>
</dbReference>
<dbReference type="SMART" id="SM00256">
    <property type="entry name" value="FBOX"/>
    <property type="match status" value="1"/>
</dbReference>
<protein>
    <recommendedName>
        <fullName evidence="1">F-box domain-containing protein</fullName>
    </recommendedName>
</protein>
<proteinExistence type="predicted"/>
<dbReference type="Gene3D" id="1.20.1280.50">
    <property type="match status" value="1"/>
</dbReference>
<comment type="caution">
    <text evidence="2">The sequence shown here is derived from an EMBL/GenBank/DDBJ whole genome shotgun (WGS) entry which is preliminary data.</text>
</comment>
<evidence type="ECO:0000259" key="1">
    <source>
        <dbReference type="SMART" id="SM00256"/>
    </source>
</evidence>
<dbReference type="PANTHER" id="PTHR13318">
    <property type="entry name" value="PARTNER OF PAIRED, ISOFORM B-RELATED"/>
    <property type="match status" value="1"/>
</dbReference>
<dbReference type="SUPFAM" id="SSF52047">
    <property type="entry name" value="RNI-like"/>
    <property type="match status" value="1"/>
</dbReference>
<organism evidence="2 3">
    <name type="scientific">Linum tenue</name>
    <dbReference type="NCBI Taxonomy" id="586396"/>
    <lineage>
        <taxon>Eukaryota</taxon>
        <taxon>Viridiplantae</taxon>
        <taxon>Streptophyta</taxon>
        <taxon>Embryophyta</taxon>
        <taxon>Tracheophyta</taxon>
        <taxon>Spermatophyta</taxon>
        <taxon>Magnoliopsida</taxon>
        <taxon>eudicotyledons</taxon>
        <taxon>Gunneridae</taxon>
        <taxon>Pentapetalae</taxon>
        <taxon>rosids</taxon>
        <taxon>fabids</taxon>
        <taxon>Malpighiales</taxon>
        <taxon>Linaceae</taxon>
        <taxon>Linum</taxon>
    </lineage>
</organism>
<keyword evidence="3" id="KW-1185">Reference proteome</keyword>
<dbReference type="PANTHER" id="PTHR13318:SF190">
    <property type="entry name" value="PARTNER OF PAIRED, ISOFORM B"/>
    <property type="match status" value="1"/>
</dbReference>
<dbReference type="EMBL" id="CAMGYJ010000010">
    <property type="protein sequence ID" value="CAI0553492.1"/>
    <property type="molecule type" value="Genomic_DNA"/>
</dbReference>
<dbReference type="Gene3D" id="3.80.10.10">
    <property type="entry name" value="Ribonuclease Inhibitor"/>
    <property type="match status" value="2"/>
</dbReference>
<dbReference type="Proteomes" id="UP001154282">
    <property type="component" value="Unassembled WGS sequence"/>
</dbReference>
<dbReference type="InterPro" id="IPR001810">
    <property type="entry name" value="F-box_dom"/>
</dbReference>
<dbReference type="InterPro" id="IPR006553">
    <property type="entry name" value="Leu-rich_rpt_Cys-con_subtyp"/>
</dbReference>
<dbReference type="SMART" id="SM00367">
    <property type="entry name" value="LRR_CC"/>
    <property type="match status" value="4"/>
</dbReference>
<dbReference type="SUPFAM" id="SSF81383">
    <property type="entry name" value="F-box domain"/>
    <property type="match status" value="1"/>
</dbReference>
<accession>A0AAV0RAF7</accession>
<dbReference type="InterPro" id="IPR036047">
    <property type="entry name" value="F-box-like_dom_sf"/>
</dbReference>
<name>A0AAV0RAF7_9ROSI</name>
<feature type="domain" description="F-box" evidence="1">
    <location>
        <begin position="8"/>
        <end position="48"/>
    </location>
</feature>
<dbReference type="InterPro" id="IPR057207">
    <property type="entry name" value="FBXL15_LRR"/>
</dbReference>